<organism evidence="1 2">
    <name type="scientific">Microbacterium candidum</name>
    <dbReference type="NCBI Taxonomy" id="3041922"/>
    <lineage>
        <taxon>Bacteria</taxon>
        <taxon>Bacillati</taxon>
        <taxon>Actinomycetota</taxon>
        <taxon>Actinomycetes</taxon>
        <taxon>Micrococcales</taxon>
        <taxon>Microbacteriaceae</taxon>
        <taxon>Microbacterium</taxon>
    </lineage>
</organism>
<dbReference type="RefSeq" id="WP_286287177.1">
    <property type="nucleotide sequence ID" value="NZ_JASXSZ010000001.1"/>
</dbReference>
<gene>
    <name evidence="1" type="ORF">QSV35_04645</name>
</gene>
<comment type="caution">
    <text evidence="1">The sequence shown here is derived from an EMBL/GenBank/DDBJ whole genome shotgun (WGS) entry which is preliminary data.</text>
</comment>
<accession>A0ABT7MVX2</accession>
<name>A0ABT7MVX2_9MICO</name>
<protein>
    <submittedName>
        <fullName evidence="1">Uncharacterized protein</fullName>
    </submittedName>
</protein>
<reference evidence="1 2" key="1">
    <citation type="submission" date="2023-06" db="EMBL/GenBank/DDBJ databases">
        <title>Microbacterium sp. nov., isolated from a waste landfill.</title>
        <authorList>
            <person name="Wen W."/>
        </authorList>
    </citation>
    <scope>NUCLEOTIDE SEQUENCE [LARGE SCALE GENOMIC DNA]</scope>
    <source>
        <strain evidence="1 2">ASV49</strain>
    </source>
</reference>
<dbReference type="EMBL" id="JASXSZ010000001">
    <property type="protein sequence ID" value="MDL9978610.1"/>
    <property type="molecule type" value="Genomic_DNA"/>
</dbReference>
<keyword evidence="2" id="KW-1185">Reference proteome</keyword>
<proteinExistence type="predicted"/>
<dbReference type="Proteomes" id="UP001235064">
    <property type="component" value="Unassembled WGS sequence"/>
</dbReference>
<sequence length="110" mass="12968">MGTNRRYEADYDRLGEERTLAGYLAKGGLQTLKERELDLEKEPVTTDPDPKPVRAWVRFYDYRMNIPAYARRWASRAVEIVFTARGKEYSTWVWTNAVSEDKVPRPRPDR</sequence>
<evidence type="ECO:0000313" key="2">
    <source>
        <dbReference type="Proteomes" id="UP001235064"/>
    </source>
</evidence>
<evidence type="ECO:0000313" key="1">
    <source>
        <dbReference type="EMBL" id="MDL9978610.1"/>
    </source>
</evidence>